<accession>A0A9D1PKU9</accession>
<evidence type="ECO:0000256" key="6">
    <source>
        <dbReference type="ARBA" id="ARBA00023004"/>
    </source>
</evidence>
<dbReference type="HAMAP" id="MF_00106">
    <property type="entry name" value="UxuA"/>
    <property type="match status" value="1"/>
</dbReference>
<dbReference type="PIRSF" id="PIRSF016049">
    <property type="entry name" value="Man_dehyd"/>
    <property type="match status" value="1"/>
</dbReference>
<comment type="cofactor">
    <cofactor evidence="9">
        <name>Fe(2+)</name>
        <dbReference type="ChEBI" id="CHEBI:29033"/>
    </cofactor>
    <cofactor evidence="9">
        <name>Mn(2+)</name>
        <dbReference type="ChEBI" id="CHEBI:29035"/>
    </cofactor>
</comment>
<dbReference type="EMBL" id="DXHX01000017">
    <property type="protein sequence ID" value="HIV73686.1"/>
    <property type="molecule type" value="Genomic_DNA"/>
</dbReference>
<dbReference type="Gene3D" id="3.20.20.150">
    <property type="entry name" value="Divalent-metal-dependent TIM barrel enzymes"/>
    <property type="match status" value="1"/>
</dbReference>
<dbReference type="InterPro" id="IPR004628">
    <property type="entry name" value="Man_deHydtase"/>
</dbReference>
<reference evidence="10" key="1">
    <citation type="journal article" date="2021" name="PeerJ">
        <title>Extensive microbial diversity within the chicken gut microbiome revealed by metagenomics and culture.</title>
        <authorList>
            <person name="Gilroy R."/>
            <person name="Ravi A."/>
            <person name="Getino M."/>
            <person name="Pursley I."/>
            <person name="Horton D.L."/>
            <person name="Alikhan N.F."/>
            <person name="Baker D."/>
            <person name="Gharbi K."/>
            <person name="Hall N."/>
            <person name="Watson M."/>
            <person name="Adriaenssens E.M."/>
            <person name="Foster-Nyarko E."/>
            <person name="Jarju S."/>
            <person name="Secka A."/>
            <person name="Antonio M."/>
            <person name="Oren A."/>
            <person name="Chaudhuri R.R."/>
            <person name="La Ragione R."/>
            <person name="Hildebrand F."/>
            <person name="Pallen M.J."/>
        </authorList>
    </citation>
    <scope>NUCLEOTIDE SEQUENCE</scope>
    <source>
        <strain evidence="10">CHK169-2315</strain>
    </source>
</reference>
<gene>
    <name evidence="9 10" type="primary">uxuA</name>
    <name evidence="10" type="ORF">H9895_01230</name>
</gene>
<protein>
    <recommendedName>
        <fullName evidence="5 9">Mannonate dehydratase</fullName>
        <ecNumber evidence="5 9">4.2.1.8</ecNumber>
    </recommendedName>
    <alternativeName>
        <fullName evidence="9">D-mannonate hydro-lyase</fullName>
    </alternativeName>
</protein>
<dbReference type="NCBIfam" id="NF003027">
    <property type="entry name" value="PRK03906.1"/>
    <property type="match status" value="2"/>
</dbReference>
<dbReference type="PANTHER" id="PTHR30387">
    <property type="entry name" value="MANNONATE DEHYDRATASE"/>
    <property type="match status" value="1"/>
</dbReference>
<dbReference type="GO" id="GO:0030145">
    <property type="term" value="F:manganese ion binding"/>
    <property type="evidence" value="ECO:0007669"/>
    <property type="project" value="TreeGrafter"/>
</dbReference>
<dbReference type="NCBIfam" id="TIGR00695">
    <property type="entry name" value="uxuA"/>
    <property type="match status" value="1"/>
</dbReference>
<dbReference type="Proteomes" id="UP000823937">
    <property type="component" value="Unassembled WGS sequence"/>
</dbReference>
<evidence type="ECO:0000256" key="5">
    <source>
        <dbReference type="ARBA" id="ARBA00012927"/>
    </source>
</evidence>
<evidence type="ECO:0000256" key="8">
    <source>
        <dbReference type="ARBA" id="ARBA00023239"/>
    </source>
</evidence>
<evidence type="ECO:0000256" key="1">
    <source>
        <dbReference type="ARBA" id="ARBA00001794"/>
    </source>
</evidence>
<dbReference type="SUPFAM" id="SSF51658">
    <property type="entry name" value="Xylose isomerase-like"/>
    <property type="match status" value="1"/>
</dbReference>
<dbReference type="EC" id="4.2.1.8" evidence="5 9"/>
<dbReference type="GO" id="GO:0042840">
    <property type="term" value="P:D-glucuronate catabolic process"/>
    <property type="evidence" value="ECO:0007669"/>
    <property type="project" value="TreeGrafter"/>
</dbReference>
<comment type="function">
    <text evidence="2 9">Catalyzes the dehydration of D-mannonate.</text>
</comment>
<comment type="similarity">
    <text evidence="4 9">Belongs to the mannonate dehydratase family.</text>
</comment>
<name>A0A9D1PKU9_9BACI</name>
<evidence type="ECO:0000256" key="2">
    <source>
        <dbReference type="ARBA" id="ARBA00002713"/>
    </source>
</evidence>
<sequence length="357" mass="41128">MDMTFRWYGRDNDTVTLDQIKQIPNVKGIVWALHKKEVGQVWTKEEIKSEVDYIKSFGFHADVVESVNIHESIKIGDGDRDAYIDNYIETIKNLGEFGVKVICYNFMPIFDWTRSDLFHPLSDGSTALFYEKSKIEEVDPFDLFKSVSDATDLSLPGWEPEKLDRIQELFKAYESIDEEKLWDNLAYFLERVLPVCEEHDIKMAIHPDDPPWSIFGLPRIMTGEASIKKLFSISDSPSHCLTFCTGSLGANPNNDMKDLASKYAHRSPFAHIRNVKIYENGDFIETSHLTEDGSIDIAGVIKELASQNYKGYVRPDHGRHIWDEKCRPGYGLYDRALGIMYLLGLWDAYHYKKKELS</sequence>
<organism evidence="10 11">
    <name type="scientific">Candidatus Pseudogracilibacillus intestinigallinarum</name>
    <dbReference type="NCBI Taxonomy" id="2838742"/>
    <lineage>
        <taxon>Bacteria</taxon>
        <taxon>Bacillati</taxon>
        <taxon>Bacillota</taxon>
        <taxon>Bacilli</taxon>
        <taxon>Bacillales</taxon>
        <taxon>Bacillaceae</taxon>
        <taxon>Pseudogracilibacillus</taxon>
    </lineage>
</organism>
<dbReference type="GO" id="GO:0008927">
    <property type="term" value="F:mannonate dehydratase activity"/>
    <property type="evidence" value="ECO:0007669"/>
    <property type="project" value="UniProtKB-UniRule"/>
</dbReference>
<dbReference type="PANTHER" id="PTHR30387:SF2">
    <property type="entry name" value="MANNONATE DEHYDRATASE"/>
    <property type="match status" value="1"/>
</dbReference>
<dbReference type="InterPro" id="IPR036237">
    <property type="entry name" value="Xyl_isomerase-like_sf"/>
</dbReference>
<evidence type="ECO:0000313" key="10">
    <source>
        <dbReference type="EMBL" id="HIV73686.1"/>
    </source>
</evidence>
<evidence type="ECO:0000256" key="9">
    <source>
        <dbReference type="HAMAP-Rule" id="MF_00106"/>
    </source>
</evidence>
<keyword evidence="8 9" id="KW-0456">Lyase</keyword>
<evidence type="ECO:0000313" key="11">
    <source>
        <dbReference type="Proteomes" id="UP000823937"/>
    </source>
</evidence>
<keyword evidence="7 9" id="KW-0464">Manganese</keyword>
<comment type="pathway">
    <text evidence="3 9">Carbohydrate metabolism; pentose and glucuronate interconversion.</text>
</comment>
<proteinExistence type="inferred from homology"/>
<evidence type="ECO:0000256" key="4">
    <source>
        <dbReference type="ARBA" id="ARBA00007389"/>
    </source>
</evidence>
<dbReference type="Pfam" id="PF03786">
    <property type="entry name" value="UxuA"/>
    <property type="match status" value="1"/>
</dbReference>
<reference evidence="10" key="2">
    <citation type="submission" date="2021-04" db="EMBL/GenBank/DDBJ databases">
        <authorList>
            <person name="Gilroy R."/>
        </authorList>
    </citation>
    <scope>NUCLEOTIDE SEQUENCE</scope>
    <source>
        <strain evidence="10">CHK169-2315</strain>
    </source>
</reference>
<evidence type="ECO:0000256" key="3">
    <source>
        <dbReference type="ARBA" id="ARBA00004892"/>
    </source>
</evidence>
<dbReference type="GO" id="GO:0008198">
    <property type="term" value="F:ferrous iron binding"/>
    <property type="evidence" value="ECO:0007669"/>
    <property type="project" value="TreeGrafter"/>
</dbReference>
<comment type="catalytic activity">
    <reaction evidence="1 9">
        <text>D-mannonate = 2-dehydro-3-deoxy-D-gluconate + H2O</text>
        <dbReference type="Rhea" id="RHEA:20097"/>
        <dbReference type="ChEBI" id="CHEBI:15377"/>
        <dbReference type="ChEBI" id="CHEBI:17767"/>
        <dbReference type="ChEBI" id="CHEBI:57990"/>
        <dbReference type="EC" id="4.2.1.8"/>
    </reaction>
</comment>
<keyword evidence="6 9" id="KW-0408">Iron</keyword>
<comment type="caution">
    <text evidence="10">The sequence shown here is derived from an EMBL/GenBank/DDBJ whole genome shotgun (WGS) entry which is preliminary data.</text>
</comment>
<dbReference type="AlphaFoldDB" id="A0A9D1PKU9"/>
<evidence type="ECO:0000256" key="7">
    <source>
        <dbReference type="ARBA" id="ARBA00023211"/>
    </source>
</evidence>